<feature type="compositionally biased region" description="Polar residues" evidence="1">
    <location>
        <begin position="832"/>
        <end position="850"/>
    </location>
</feature>
<feature type="region of interest" description="Disordered" evidence="1">
    <location>
        <begin position="483"/>
        <end position="553"/>
    </location>
</feature>
<proteinExistence type="predicted"/>
<feature type="compositionally biased region" description="Polar residues" evidence="1">
    <location>
        <begin position="717"/>
        <end position="726"/>
    </location>
</feature>
<accession>A0A8H7BWW9</accession>
<evidence type="ECO:0000313" key="4">
    <source>
        <dbReference type="EMBL" id="KAF7732735.1"/>
    </source>
</evidence>
<dbReference type="SUPFAM" id="SSF50729">
    <property type="entry name" value="PH domain-like"/>
    <property type="match status" value="1"/>
</dbReference>
<sequence length="971" mass="108484">MEQQPQSPGASECSFCSCTSVDGRHSSASTNCTTPVDQISRPAEDPSMSTTGVDSEYRQPKQSLRRLHAINELLQTERDYVNDLVHLVEVCFEALLLQDWIPQKHKSVIIRNASDILALHRRFLDALEKAAPGSNQSLHIANVFLDMGPEFMLYTHYCDHHSEAWYLCSEYRTRPDWACFLKDCAIMDSANEPPFLVEPLMTAKRLHFDDYLIKATPYLYGKEKPVQRICRYQLLIKEIIRYTAVGAAEQGPLNKALDIMKQIVSEIDRRKHERDVIERTERFVKRLDGDWRISKNHVSNLGNLIIAGALEVTYTALGQSVAKPRYLGCFVFPTYLILVRPKKATNYEPKHWFPLDQAEFEDLLDIEGQRENSFIVRCKKHTFAFSATCPQEKQLWVQKFKHTIDKAKNKQQGPSCLPNAENLIISSLAGVTTKIPHPQQPYIRLSRSFTNILDMTISGTTPFNNSSHHAALRRSVSIDHLGQATEESPPFPSSPAPPASKPKNTRPAAVKKRYSVDSAKSSKKDILRKSRNHSETYLKPSTLEAIGQTRRRPNSLDLLATSAMTNSSGSGSSNTGNMIGKMSFQIKNNHHHTLRMAADHKLRDVCTQDYLSSRAWYMREKDIANNNNSPQVDLRKRKSAPFMRSSASSFSVISLRRTSDAGQLRQGRVECDVQSTVSSASSVDDNSPFRIRGTSRTPSQISHLRSSSKSRRPSDSFKCSLSATERSVNEEDFADQRSSSSSTNHRGGSISVMSTAYAATTMSSRAAGRARSSDSQDCRRFRASSPISSSASIFSGMDRTISNYSINVGPLKSSIKSAFVDKMLQKLKPRNHQGNPNPGIPTQPTRNSIGSHPEETTGKIPSYSPLEFADLQKSKSSPRFGNNNNNNKTKAKSPLFRWIKGDTAAKSQTLEEAVLKYVEGTDSPPLTYASPKPTVTASIITTATTTTTQSRLGWKGKLHAIRQPNLKDKSR</sequence>
<dbReference type="PROSITE" id="PS50003">
    <property type="entry name" value="PH_DOMAIN"/>
    <property type="match status" value="1"/>
</dbReference>
<feature type="compositionally biased region" description="Basic and acidic residues" evidence="1">
    <location>
        <begin position="771"/>
        <end position="780"/>
    </location>
</feature>
<evidence type="ECO:0000256" key="1">
    <source>
        <dbReference type="SAM" id="MobiDB-lite"/>
    </source>
</evidence>
<dbReference type="CDD" id="cd00160">
    <property type="entry name" value="RhoGEF"/>
    <property type="match status" value="1"/>
</dbReference>
<gene>
    <name evidence="4" type="ORF">EC973_000006</name>
</gene>
<dbReference type="GO" id="GO:0005085">
    <property type="term" value="F:guanyl-nucleotide exchange factor activity"/>
    <property type="evidence" value="ECO:0007669"/>
    <property type="project" value="InterPro"/>
</dbReference>
<dbReference type="PANTHER" id="PTHR45834">
    <property type="entry name" value="RHO GUANINE NUCLEOTIDE EXCHANGE FACTOR 9-RELATED"/>
    <property type="match status" value="1"/>
</dbReference>
<feature type="region of interest" description="Disordered" evidence="1">
    <location>
        <begin position="828"/>
        <end position="893"/>
    </location>
</feature>
<feature type="domain" description="DH" evidence="3">
    <location>
        <begin position="65"/>
        <end position="270"/>
    </location>
</feature>
<dbReference type="Pfam" id="PF00621">
    <property type="entry name" value="RhoGEF"/>
    <property type="match status" value="1"/>
</dbReference>
<dbReference type="Gene3D" id="1.20.900.10">
    <property type="entry name" value="Dbl homology (DH) domain"/>
    <property type="match status" value="1"/>
</dbReference>
<dbReference type="EMBL" id="JABAYA010000001">
    <property type="protein sequence ID" value="KAF7732735.1"/>
    <property type="molecule type" value="Genomic_DNA"/>
</dbReference>
<feature type="region of interest" description="Disordered" evidence="1">
    <location>
        <begin position="765"/>
        <end position="784"/>
    </location>
</feature>
<dbReference type="AlphaFoldDB" id="A0A8H7BWW9"/>
<dbReference type="SMART" id="SM00325">
    <property type="entry name" value="RhoGEF"/>
    <property type="match status" value="1"/>
</dbReference>
<dbReference type="Proteomes" id="UP000605846">
    <property type="component" value="Unassembled WGS sequence"/>
</dbReference>
<evidence type="ECO:0000259" key="3">
    <source>
        <dbReference type="PROSITE" id="PS50010"/>
    </source>
</evidence>
<feature type="compositionally biased region" description="Polar residues" evidence="1">
    <location>
        <begin position="673"/>
        <end position="685"/>
    </location>
</feature>
<protein>
    <recommendedName>
        <fullName evidence="6">DH domain-containing protein</fullName>
    </recommendedName>
</protein>
<feature type="region of interest" description="Disordered" evidence="1">
    <location>
        <begin position="23"/>
        <end position="58"/>
    </location>
</feature>
<dbReference type="InterPro" id="IPR011993">
    <property type="entry name" value="PH-like_dom_sf"/>
</dbReference>
<dbReference type="InterPro" id="IPR035899">
    <property type="entry name" value="DBL_dom_sf"/>
</dbReference>
<reference evidence="4" key="1">
    <citation type="submission" date="2020-01" db="EMBL/GenBank/DDBJ databases">
        <title>Genome Sequencing of Three Apophysomyces-Like Fungal Strains Confirms a Novel Fungal Genus in the Mucoromycota with divergent Burkholderia-like Endosymbiotic Bacteria.</title>
        <authorList>
            <person name="Stajich J.E."/>
            <person name="Macias A.M."/>
            <person name="Carter-House D."/>
            <person name="Lovett B."/>
            <person name="Kasson L.R."/>
            <person name="Berry K."/>
            <person name="Grigoriev I."/>
            <person name="Chang Y."/>
            <person name="Spatafora J."/>
            <person name="Kasson M.T."/>
        </authorList>
    </citation>
    <scope>NUCLEOTIDE SEQUENCE</scope>
    <source>
        <strain evidence="4">NRRL A-21654</strain>
    </source>
</reference>
<evidence type="ECO:0000313" key="5">
    <source>
        <dbReference type="Proteomes" id="UP000605846"/>
    </source>
</evidence>
<dbReference type="SUPFAM" id="SSF48065">
    <property type="entry name" value="DBL homology domain (DH-domain)"/>
    <property type="match status" value="1"/>
</dbReference>
<dbReference type="GO" id="GO:0005829">
    <property type="term" value="C:cytosol"/>
    <property type="evidence" value="ECO:0007669"/>
    <property type="project" value="TreeGrafter"/>
</dbReference>
<dbReference type="PANTHER" id="PTHR45834:SF3">
    <property type="entry name" value="RHO GUANINE NUCLEOTIDE EXCHANGE FACTOR 3, ISOFORM L"/>
    <property type="match status" value="1"/>
</dbReference>
<comment type="caution">
    <text evidence="4">The sequence shown here is derived from an EMBL/GenBank/DDBJ whole genome shotgun (WGS) entry which is preliminary data.</text>
</comment>
<organism evidence="4 5">
    <name type="scientific">Apophysomyces ossiformis</name>
    <dbReference type="NCBI Taxonomy" id="679940"/>
    <lineage>
        <taxon>Eukaryota</taxon>
        <taxon>Fungi</taxon>
        <taxon>Fungi incertae sedis</taxon>
        <taxon>Mucoromycota</taxon>
        <taxon>Mucoromycotina</taxon>
        <taxon>Mucoromycetes</taxon>
        <taxon>Mucorales</taxon>
        <taxon>Mucorineae</taxon>
        <taxon>Mucoraceae</taxon>
        <taxon>Apophysomyces</taxon>
    </lineage>
</organism>
<feature type="compositionally biased region" description="Pro residues" evidence="1">
    <location>
        <begin position="489"/>
        <end position="500"/>
    </location>
</feature>
<evidence type="ECO:0000259" key="2">
    <source>
        <dbReference type="PROSITE" id="PS50003"/>
    </source>
</evidence>
<feature type="compositionally biased region" description="Polar residues" evidence="1">
    <location>
        <begin position="26"/>
        <end position="37"/>
    </location>
</feature>
<name>A0A8H7BWW9_9FUNG</name>
<keyword evidence="5" id="KW-1185">Reference proteome</keyword>
<evidence type="ECO:0008006" key="6">
    <source>
        <dbReference type="Google" id="ProtNLM"/>
    </source>
</evidence>
<dbReference type="Gene3D" id="2.30.29.30">
    <property type="entry name" value="Pleckstrin-homology domain (PH domain)/Phosphotyrosine-binding domain (PTB)"/>
    <property type="match status" value="1"/>
</dbReference>
<feature type="compositionally biased region" description="Basic and acidic residues" evidence="1">
    <location>
        <begin position="520"/>
        <end position="536"/>
    </location>
</feature>
<dbReference type="InterPro" id="IPR001849">
    <property type="entry name" value="PH_domain"/>
</dbReference>
<dbReference type="OrthoDB" id="1716625at2759"/>
<dbReference type="SMART" id="SM00233">
    <property type="entry name" value="PH"/>
    <property type="match status" value="1"/>
</dbReference>
<dbReference type="InterPro" id="IPR053086">
    <property type="entry name" value="RhoGEF_domain"/>
</dbReference>
<dbReference type="InterPro" id="IPR000219">
    <property type="entry name" value="DH_dom"/>
</dbReference>
<feature type="region of interest" description="Disordered" evidence="1">
    <location>
        <begin position="658"/>
        <end position="749"/>
    </location>
</feature>
<feature type="domain" description="PH" evidence="2">
    <location>
        <begin position="303"/>
        <end position="405"/>
    </location>
</feature>
<dbReference type="PROSITE" id="PS50010">
    <property type="entry name" value="DH_2"/>
    <property type="match status" value="1"/>
</dbReference>
<dbReference type="Pfam" id="PF00169">
    <property type="entry name" value="PH"/>
    <property type="match status" value="1"/>
</dbReference>